<evidence type="ECO:0000313" key="2">
    <source>
        <dbReference type="Proteomes" id="UP001610335"/>
    </source>
</evidence>
<dbReference type="EMBL" id="JBFXLS010000064">
    <property type="protein sequence ID" value="KAL2821332.1"/>
    <property type="molecule type" value="Genomic_DNA"/>
</dbReference>
<protein>
    <submittedName>
        <fullName evidence="1">Uncharacterized protein</fullName>
    </submittedName>
</protein>
<reference evidence="1 2" key="1">
    <citation type="submission" date="2024-07" db="EMBL/GenBank/DDBJ databases">
        <title>Section-level genome sequencing and comparative genomics of Aspergillus sections Usti and Cavernicolus.</title>
        <authorList>
            <consortium name="Lawrence Berkeley National Laboratory"/>
            <person name="Nybo J.L."/>
            <person name="Vesth T.C."/>
            <person name="Theobald S."/>
            <person name="Frisvad J.C."/>
            <person name="Larsen T.O."/>
            <person name="Kjaerboelling I."/>
            <person name="Rothschild-Mancinelli K."/>
            <person name="Lyhne E.K."/>
            <person name="Kogle M.E."/>
            <person name="Barry K."/>
            <person name="Clum A."/>
            <person name="Na H."/>
            <person name="Ledsgaard L."/>
            <person name="Lin J."/>
            <person name="Lipzen A."/>
            <person name="Kuo A."/>
            <person name="Riley R."/>
            <person name="Mondo S."/>
            <person name="LaButti K."/>
            <person name="Haridas S."/>
            <person name="Pangalinan J."/>
            <person name="Salamov A.A."/>
            <person name="Simmons B.A."/>
            <person name="Magnuson J.K."/>
            <person name="Chen J."/>
            <person name="Drula E."/>
            <person name="Henrissat B."/>
            <person name="Wiebenga A."/>
            <person name="Lubbers R.J."/>
            <person name="Gomes A.C."/>
            <person name="Makela M.R."/>
            <person name="Stajich J."/>
            <person name="Grigoriev I.V."/>
            <person name="Mortensen U.H."/>
            <person name="De vries R.P."/>
            <person name="Baker S.E."/>
            <person name="Andersen M.R."/>
        </authorList>
    </citation>
    <scope>NUCLEOTIDE SEQUENCE [LARGE SCALE GENOMIC DNA]</scope>
    <source>
        <strain evidence="1 2">CBS 600.67</strain>
    </source>
</reference>
<organism evidence="1 2">
    <name type="scientific">Aspergillus cavernicola</name>
    <dbReference type="NCBI Taxonomy" id="176166"/>
    <lineage>
        <taxon>Eukaryota</taxon>
        <taxon>Fungi</taxon>
        <taxon>Dikarya</taxon>
        <taxon>Ascomycota</taxon>
        <taxon>Pezizomycotina</taxon>
        <taxon>Eurotiomycetes</taxon>
        <taxon>Eurotiomycetidae</taxon>
        <taxon>Eurotiales</taxon>
        <taxon>Aspergillaceae</taxon>
        <taxon>Aspergillus</taxon>
        <taxon>Aspergillus subgen. Nidulantes</taxon>
    </lineage>
</organism>
<sequence length="134" mass="15462">MVEQRPMRVLIIISDRNAYWEQSWCSSEDLLPVVFNILKGNHLLKDTYNHQPRMKLLAKQKWETRIFLVFDVSSTSYGPELGHLPEENPLPNRLNMDVARTHNNNGINSFPPFVAGYTCGPPLYLNPRDPSLLL</sequence>
<proteinExistence type="predicted"/>
<dbReference type="Proteomes" id="UP001610335">
    <property type="component" value="Unassembled WGS sequence"/>
</dbReference>
<keyword evidence="2" id="KW-1185">Reference proteome</keyword>
<accession>A0ABR4I0Q2</accession>
<comment type="caution">
    <text evidence="1">The sequence shown here is derived from an EMBL/GenBank/DDBJ whole genome shotgun (WGS) entry which is preliminary data.</text>
</comment>
<gene>
    <name evidence="1" type="ORF">BDW59DRAFT_181235</name>
</gene>
<evidence type="ECO:0000313" key="1">
    <source>
        <dbReference type="EMBL" id="KAL2821332.1"/>
    </source>
</evidence>
<name>A0ABR4I0Q2_9EURO</name>